<dbReference type="Pfam" id="PF19461">
    <property type="entry name" value="DUF5998"/>
    <property type="match status" value="1"/>
</dbReference>
<dbReference type="EMBL" id="CP019607">
    <property type="protein sequence ID" value="AQP52350.1"/>
    <property type="molecule type" value="Genomic_DNA"/>
</dbReference>
<dbReference type="STRING" id="399497.BW733_17500"/>
<dbReference type="Proteomes" id="UP000188235">
    <property type="component" value="Chromosome"/>
</dbReference>
<evidence type="ECO:0008006" key="3">
    <source>
        <dbReference type="Google" id="ProtNLM"/>
    </source>
</evidence>
<protein>
    <recommendedName>
        <fullName evidence="3">Phosphodiesterase</fullName>
    </recommendedName>
</protein>
<evidence type="ECO:0000313" key="2">
    <source>
        <dbReference type="Proteomes" id="UP000188235"/>
    </source>
</evidence>
<keyword evidence="2" id="KW-1185">Reference proteome</keyword>
<reference evidence="1 2" key="1">
    <citation type="journal article" date="2008" name="Int. J. Syst. Evol. Microbiol.">
        <title>Tessaracoccus flavescens sp. nov., isolated from marine sediment.</title>
        <authorList>
            <person name="Lee D.W."/>
            <person name="Lee S.D."/>
        </authorList>
    </citation>
    <scope>NUCLEOTIDE SEQUENCE [LARGE SCALE GENOMIC DNA]</scope>
    <source>
        <strain evidence="1 2">SST-39T</strain>
    </source>
</reference>
<organism evidence="1 2">
    <name type="scientific">Tessaracoccus flavescens</name>
    <dbReference type="NCBI Taxonomy" id="399497"/>
    <lineage>
        <taxon>Bacteria</taxon>
        <taxon>Bacillati</taxon>
        <taxon>Actinomycetota</taxon>
        <taxon>Actinomycetes</taxon>
        <taxon>Propionibacteriales</taxon>
        <taxon>Propionibacteriaceae</taxon>
        <taxon>Tessaracoccus</taxon>
    </lineage>
</organism>
<dbReference type="AlphaFoldDB" id="A0A1Q2D1K5"/>
<evidence type="ECO:0000313" key="1">
    <source>
        <dbReference type="EMBL" id="AQP52350.1"/>
    </source>
</evidence>
<gene>
    <name evidence="1" type="ORF">BW733_17500</name>
</gene>
<sequence>MSQSANFNSTLPAELVQEIQTCGFYPSLVAETVEMGLGGREVLDYLVQHEATFAGRELHRHITVLVRTSRLLVICHVDEGEGGRPEALSTVEAVALRSVDSVVVTRALSDPEKLDSLSEAWVSIVWGAARRLDLGPAACEDPTCEADHGYTGVVQPDDITVRMSSQVDGDNTRRLVAFGLRLQGAVG</sequence>
<accession>A0A1Q2D1K5</accession>
<dbReference type="KEGG" id="tfa:BW733_17500"/>
<proteinExistence type="predicted"/>
<name>A0A1Q2D1K5_9ACTN</name>
<dbReference type="RefSeq" id="WP_077352518.1">
    <property type="nucleotide sequence ID" value="NZ_CP019607.1"/>
</dbReference>
<dbReference type="InterPro" id="IPR046040">
    <property type="entry name" value="DUF5998"/>
</dbReference>